<reference evidence="1" key="1">
    <citation type="submission" date="2014-11" db="EMBL/GenBank/DDBJ databases">
        <authorList>
            <person name="Amaro Gonzalez C."/>
        </authorList>
    </citation>
    <scope>NUCLEOTIDE SEQUENCE</scope>
</reference>
<dbReference type="AlphaFoldDB" id="A0A0E9UXY0"/>
<proteinExistence type="predicted"/>
<dbReference type="EMBL" id="GBXM01037966">
    <property type="protein sequence ID" value="JAH70611.1"/>
    <property type="molecule type" value="Transcribed_RNA"/>
</dbReference>
<reference evidence="1" key="2">
    <citation type="journal article" date="2015" name="Fish Shellfish Immunol.">
        <title>Early steps in the European eel (Anguilla anguilla)-Vibrio vulnificus interaction in the gills: Role of the RtxA13 toxin.</title>
        <authorList>
            <person name="Callol A."/>
            <person name="Pajuelo D."/>
            <person name="Ebbesson L."/>
            <person name="Teles M."/>
            <person name="MacKenzie S."/>
            <person name="Amaro C."/>
        </authorList>
    </citation>
    <scope>NUCLEOTIDE SEQUENCE</scope>
</reference>
<accession>A0A0E9UXY0</accession>
<evidence type="ECO:0000313" key="1">
    <source>
        <dbReference type="EMBL" id="JAH70611.1"/>
    </source>
</evidence>
<name>A0A0E9UXY0_ANGAN</name>
<organism evidence="1">
    <name type="scientific">Anguilla anguilla</name>
    <name type="common">European freshwater eel</name>
    <name type="synonym">Muraena anguilla</name>
    <dbReference type="NCBI Taxonomy" id="7936"/>
    <lineage>
        <taxon>Eukaryota</taxon>
        <taxon>Metazoa</taxon>
        <taxon>Chordata</taxon>
        <taxon>Craniata</taxon>
        <taxon>Vertebrata</taxon>
        <taxon>Euteleostomi</taxon>
        <taxon>Actinopterygii</taxon>
        <taxon>Neopterygii</taxon>
        <taxon>Teleostei</taxon>
        <taxon>Anguilliformes</taxon>
        <taxon>Anguillidae</taxon>
        <taxon>Anguilla</taxon>
    </lineage>
</organism>
<protein>
    <submittedName>
        <fullName evidence="1">Uncharacterized protein</fullName>
    </submittedName>
</protein>
<sequence length="44" mass="5049">MKNEFFVVIPTRRLPQPEKLLGGESLSIAIFSNSIMTIRPEFIQ</sequence>